<accession>A0A8T0E9L0</accession>
<dbReference type="InterPro" id="IPR000863">
    <property type="entry name" value="Sulfotransferase_dom"/>
</dbReference>
<feature type="compositionally biased region" description="Polar residues" evidence="3">
    <location>
        <begin position="315"/>
        <end position="324"/>
    </location>
</feature>
<dbReference type="AlphaFoldDB" id="A0A8T0E9L0"/>
<comment type="caution">
    <text evidence="5">The sequence shown here is derived from an EMBL/GenBank/DDBJ whole genome shotgun (WGS) entry which is preliminary data.</text>
</comment>
<evidence type="ECO:0000259" key="4">
    <source>
        <dbReference type="Pfam" id="PF00685"/>
    </source>
</evidence>
<dbReference type="GO" id="GO:0008146">
    <property type="term" value="F:sulfotransferase activity"/>
    <property type="evidence" value="ECO:0007669"/>
    <property type="project" value="InterPro"/>
</dbReference>
<dbReference type="PANTHER" id="PTHR11783">
    <property type="entry name" value="SULFOTRANSFERASE SULT"/>
    <property type="match status" value="1"/>
</dbReference>
<organism evidence="5 6">
    <name type="scientific">Argiope bruennichi</name>
    <name type="common">Wasp spider</name>
    <name type="synonym">Aranea bruennichi</name>
    <dbReference type="NCBI Taxonomy" id="94029"/>
    <lineage>
        <taxon>Eukaryota</taxon>
        <taxon>Metazoa</taxon>
        <taxon>Ecdysozoa</taxon>
        <taxon>Arthropoda</taxon>
        <taxon>Chelicerata</taxon>
        <taxon>Arachnida</taxon>
        <taxon>Araneae</taxon>
        <taxon>Araneomorphae</taxon>
        <taxon>Entelegynae</taxon>
        <taxon>Araneoidea</taxon>
        <taxon>Araneidae</taxon>
        <taxon>Argiope</taxon>
    </lineage>
</organism>
<dbReference type="Proteomes" id="UP000807504">
    <property type="component" value="Unassembled WGS sequence"/>
</dbReference>
<dbReference type="Pfam" id="PF00685">
    <property type="entry name" value="Sulfotransfer_1"/>
    <property type="match status" value="2"/>
</dbReference>
<dbReference type="EMBL" id="JABXBU010002230">
    <property type="protein sequence ID" value="KAF8768067.1"/>
    <property type="molecule type" value="Genomic_DNA"/>
</dbReference>
<reference evidence="5" key="2">
    <citation type="submission" date="2020-06" db="EMBL/GenBank/DDBJ databases">
        <authorList>
            <person name="Sheffer M."/>
        </authorList>
    </citation>
    <scope>NUCLEOTIDE SEQUENCE</scope>
</reference>
<proteinExistence type="inferred from homology"/>
<evidence type="ECO:0000313" key="5">
    <source>
        <dbReference type="EMBL" id="KAF8768067.1"/>
    </source>
</evidence>
<gene>
    <name evidence="5" type="ORF">HNY73_020925</name>
</gene>
<keyword evidence="2" id="KW-0808">Transferase</keyword>
<evidence type="ECO:0000256" key="1">
    <source>
        <dbReference type="ARBA" id="ARBA00005771"/>
    </source>
</evidence>
<evidence type="ECO:0000256" key="3">
    <source>
        <dbReference type="SAM" id="MobiDB-lite"/>
    </source>
</evidence>
<sequence>MAEQSVQIPSQVIEGVQVNLMYDPEVVRSAMNYKPRPDDVFIATYPKCGTTWAQHIFLLIFRQGEPLESQMMFFTATPFLEIAGAKGAESMPRPGALKTHLPFRVIPWSDEAKYVYITRNPKDCCVSYYHHLKDLPFHGFAGDFNQFFELFISGNIDFGDYFDHVMEWYEHRNDPNVLFMTYEEMKEDPQGAILKMASFVDEDKYAKPLRDDPQKLKNVLEYSSFKYMKEVFNKGMDKLFNLSEEDLNKIDFPDEVKQLFARLKENASPMSAPPPPTNFIRKGIIGDWKNYFTEEQINQHQGPRNDPDQPAPRPTTKSVVSADSSPEKTPQKNTQPDEDMNVDDFIPVSPKKTAKRTLSTTNEPDIETANKYALLEDDKKQEITHSEDPKNESNLSVIRERLRSVEREALTVDKIIKTHTMADQSVELPAQFIEGVQVNPMYDPDIFRSAIKYKPQSDDVFIATYPKCGTTWAQHILLFVFRQGQPLESQMMFFTNAPFLEIAGGKVAESMRRPVAFKTHLPLGLIPWSDEAKYIYITRNPKDCCVSYYHHVKSTPHHGFAGDFNQFFEIFISGKVDFGDYFDHVMEWYERSSFKHMKEVFNKSIDDLFKMSAEGIDKLGLPEEVKKLFAKLKENAPPVDTLPPINFVRKGIIGDWKNYFTEEQSKRMDQKFAERMKGTELETLWKKYM</sequence>
<protein>
    <submittedName>
        <fullName evidence="5">Sulfotransferase 1C2A like protein</fullName>
    </submittedName>
</protein>
<name>A0A8T0E9L0_ARGBR</name>
<feature type="domain" description="Sulfotransferase" evidence="4">
    <location>
        <begin position="458"/>
        <end position="679"/>
    </location>
</feature>
<dbReference type="SUPFAM" id="SSF52540">
    <property type="entry name" value="P-loop containing nucleoside triphosphate hydrolases"/>
    <property type="match status" value="2"/>
</dbReference>
<feature type="region of interest" description="Disordered" evidence="3">
    <location>
        <begin position="297"/>
        <end position="370"/>
    </location>
</feature>
<evidence type="ECO:0000313" key="6">
    <source>
        <dbReference type="Proteomes" id="UP000807504"/>
    </source>
</evidence>
<dbReference type="Gene3D" id="3.40.50.300">
    <property type="entry name" value="P-loop containing nucleotide triphosphate hydrolases"/>
    <property type="match status" value="2"/>
</dbReference>
<comment type="similarity">
    <text evidence="1">Belongs to the sulfotransferase 1 family.</text>
</comment>
<dbReference type="InterPro" id="IPR027417">
    <property type="entry name" value="P-loop_NTPase"/>
</dbReference>
<keyword evidence="6" id="KW-1185">Reference proteome</keyword>
<evidence type="ECO:0000256" key="2">
    <source>
        <dbReference type="ARBA" id="ARBA00022679"/>
    </source>
</evidence>
<feature type="domain" description="Sulfotransferase" evidence="4">
    <location>
        <begin position="37"/>
        <end position="230"/>
    </location>
</feature>
<reference evidence="5" key="1">
    <citation type="journal article" date="2020" name="bioRxiv">
        <title>Chromosome-level reference genome of the European wasp spider Argiope bruennichi: a resource for studies on range expansion and evolutionary adaptation.</title>
        <authorList>
            <person name="Sheffer M.M."/>
            <person name="Hoppe A."/>
            <person name="Krehenwinkel H."/>
            <person name="Uhl G."/>
            <person name="Kuss A.W."/>
            <person name="Jensen L."/>
            <person name="Jensen C."/>
            <person name="Gillespie R.G."/>
            <person name="Hoff K.J."/>
            <person name="Prost S."/>
        </authorList>
    </citation>
    <scope>NUCLEOTIDE SEQUENCE</scope>
</reference>